<evidence type="ECO:0000256" key="2">
    <source>
        <dbReference type="ARBA" id="ARBA00009348"/>
    </source>
</evidence>
<dbReference type="AlphaFoldDB" id="K9ED47"/>
<dbReference type="SUPFAM" id="SSF50939">
    <property type="entry name" value="Sialidases"/>
    <property type="match status" value="1"/>
</dbReference>
<evidence type="ECO:0000313" key="8">
    <source>
        <dbReference type="Proteomes" id="UP000009888"/>
    </source>
</evidence>
<dbReference type="Gene3D" id="2.60.120.260">
    <property type="entry name" value="Galactose-binding domain-like"/>
    <property type="match status" value="1"/>
</dbReference>
<dbReference type="InterPro" id="IPR008979">
    <property type="entry name" value="Galactose-bd-like_sf"/>
</dbReference>
<dbReference type="InterPro" id="IPR000421">
    <property type="entry name" value="FA58C"/>
</dbReference>
<dbReference type="STRING" id="202789.GCA_001457435_01176"/>
<dbReference type="eggNOG" id="COG4409">
    <property type="taxonomic scope" value="Bacteria"/>
</dbReference>
<dbReference type="InterPro" id="IPR013783">
    <property type="entry name" value="Ig-like_fold"/>
</dbReference>
<comment type="catalytic activity">
    <reaction evidence="1">
        <text>Hydrolysis of alpha-(2-&gt;3)-, alpha-(2-&gt;6)-, alpha-(2-&gt;8)- glycosidic linkages of terminal sialic acid residues in oligosaccharides, glycoproteins, glycolipids, colominic acid and synthetic substrates.</text>
        <dbReference type="EC" id="3.2.1.18"/>
    </reaction>
</comment>
<name>K9ED47_9ACTO</name>
<evidence type="ECO:0000256" key="4">
    <source>
        <dbReference type="SAM" id="MobiDB-lite"/>
    </source>
</evidence>
<dbReference type="PROSITE" id="PS50022">
    <property type="entry name" value="FA58C_3"/>
    <property type="match status" value="1"/>
</dbReference>
<dbReference type="Pfam" id="PF00754">
    <property type="entry name" value="F5_F8_type_C"/>
    <property type="match status" value="1"/>
</dbReference>
<dbReference type="InterPro" id="IPR028994">
    <property type="entry name" value="Integrin_alpha_N"/>
</dbReference>
<dbReference type="GO" id="GO:0006689">
    <property type="term" value="P:ganglioside catabolic process"/>
    <property type="evidence" value="ECO:0007669"/>
    <property type="project" value="TreeGrafter"/>
</dbReference>
<evidence type="ECO:0000313" key="7">
    <source>
        <dbReference type="EMBL" id="EKU95184.1"/>
    </source>
</evidence>
<dbReference type="Pfam" id="PF13088">
    <property type="entry name" value="BNR_2"/>
    <property type="match status" value="1"/>
</dbReference>
<evidence type="ECO:0000256" key="1">
    <source>
        <dbReference type="ARBA" id="ARBA00000427"/>
    </source>
</evidence>
<dbReference type="Proteomes" id="UP000009888">
    <property type="component" value="Unassembled WGS sequence"/>
</dbReference>
<dbReference type="HOGENOM" id="CLU_274369_0_0_11"/>
<evidence type="ECO:0000256" key="5">
    <source>
        <dbReference type="SAM" id="SignalP"/>
    </source>
</evidence>
<feature type="signal peptide" evidence="5">
    <location>
        <begin position="1"/>
        <end position="31"/>
    </location>
</feature>
<dbReference type="PANTHER" id="PTHR10628:SF30">
    <property type="entry name" value="EXO-ALPHA-SIALIDASE"/>
    <property type="match status" value="1"/>
</dbReference>
<protein>
    <recommendedName>
        <fullName evidence="3">exo-alpha-sialidase</fullName>
        <ecNumber evidence="3">3.2.1.18</ecNumber>
    </recommendedName>
</protein>
<dbReference type="Gene3D" id="2.60.40.10">
    <property type="entry name" value="Immunoglobulins"/>
    <property type="match status" value="1"/>
</dbReference>
<dbReference type="InterPro" id="IPR036278">
    <property type="entry name" value="Sialidase_sf"/>
</dbReference>
<feature type="compositionally biased region" description="Acidic residues" evidence="4">
    <location>
        <begin position="902"/>
        <end position="911"/>
    </location>
</feature>
<dbReference type="CDD" id="cd15482">
    <property type="entry name" value="Sialidase_non-viral"/>
    <property type="match status" value="1"/>
</dbReference>
<accession>K9ED47</accession>
<organism evidence="7 8">
    <name type="scientific">Actinobaculum massiliense ACS-171-V-Col2</name>
    <dbReference type="NCBI Taxonomy" id="883066"/>
    <lineage>
        <taxon>Bacteria</taxon>
        <taxon>Bacillati</taxon>
        <taxon>Actinomycetota</taxon>
        <taxon>Actinomycetes</taxon>
        <taxon>Actinomycetales</taxon>
        <taxon>Actinomycetaceae</taxon>
        <taxon>Actinobaculum</taxon>
    </lineage>
</organism>
<proteinExistence type="inferred from homology"/>
<dbReference type="PATRIC" id="fig|883066.3.peg.985"/>
<dbReference type="Pfam" id="PF10633">
    <property type="entry name" value="NPCBM_assoc"/>
    <property type="match status" value="1"/>
</dbReference>
<feature type="chain" id="PRO_5003926783" description="exo-alpha-sialidase" evidence="5">
    <location>
        <begin position="32"/>
        <end position="1168"/>
    </location>
</feature>
<dbReference type="GO" id="GO:0009313">
    <property type="term" value="P:oligosaccharide catabolic process"/>
    <property type="evidence" value="ECO:0007669"/>
    <property type="project" value="TreeGrafter"/>
</dbReference>
<dbReference type="InterPro" id="IPR011040">
    <property type="entry name" value="Sialidase"/>
</dbReference>
<evidence type="ECO:0000259" key="6">
    <source>
        <dbReference type="PROSITE" id="PS50022"/>
    </source>
</evidence>
<dbReference type="eggNOG" id="COG3250">
    <property type="taxonomic scope" value="Bacteria"/>
</dbReference>
<dbReference type="SUPFAM" id="SSF49785">
    <property type="entry name" value="Galactose-binding domain-like"/>
    <property type="match status" value="1"/>
</dbReference>
<keyword evidence="8" id="KW-1185">Reference proteome</keyword>
<comment type="caution">
    <text evidence="7">The sequence shown here is derived from an EMBL/GenBank/DDBJ whole genome shotgun (WGS) entry which is preliminary data.</text>
</comment>
<dbReference type="GO" id="GO:0004308">
    <property type="term" value="F:exo-alpha-sialidase activity"/>
    <property type="evidence" value="ECO:0007669"/>
    <property type="project" value="UniProtKB-EC"/>
</dbReference>
<dbReference type="InterPro" id="IPR026856">
    <property type="entry name" value="Sialidase_fam"/>
</dbReference>
<feature type="domain" description="F5/8 type C" evidence="6">
    <location>
        <begin position="627"/>
        <end position="782"/>
    </location>
</feature>
<keyword evidence="5" id="KW-0732">Signal</keyword>
<dbReference type="GO" id="GO:0016020">
    <property type="term" value="C:membrane"/>
    <property type="evidence" value="ECO:0007669"/>
    <property type="project" value="TreeGrafter"/>
</dbReference>
<dbReference type="Pfam" id="PF18957">
    <property type="entry name" value="RibLong"/>
    <property type="match status" value="1"/>
</dbReference>
<reference evidence="7 8" key="1">
    <citation type="submission" date="2012-09" db="EMBL/GenBank/DDBJ databases">
        <title>The Genome Sequence of Actinobaculum massiliae ACS-171-V-COL2.</title>
        <authorList>
            <consortium name="The Broad Institute Genome Sequencing Platform"/>
            <person name="Earl A."/>
            <person name="Ward D."/>
            <person name="Feldgarden M."/>
            <person name="Gevers D."/>
            <person name="Saerens B."/>
            <person name="Vaneechoutte M."/>
            <person name="Walker B."/>
            <person name="Young S.K."/>
            <person name="Zeng Q."/>
            <person name="Gargeya S."/>
            <person name="Fitzgerald M."/>
            <person name="Haas B."/>
            <person name="Abouelleil A."/>
            <person name="Alvarado L."/>
            <person name="Arachchi H.M."/>
            <person name="Berlin A."/>
            <person name="Chapman S.B."/>
            <person name="Goldberg J."/>
            <person name="Griggs A."/>
            <person name="Gujja S."/>
            <person name="Hansen M."/>
            <person name="Howarth C."/>
            <person name="Imamovic A."/>
            <person name="Larimer J."/>
            <person name="McCowen C."/>
            <person name="Montmayeur A."/>
            <person name="Murphy C."/>
            <person name="Neiman D."/>
            <person name="Pearson M."/>
            <person name="Priest M."/>
            <person name="Roberts A."/>
            <person name="Saif S."/>
            <person name="Shea T."/>
            <person name="Sisk P."/>
            <person name="Sykes S."/>
            <person name="Wortman J."/>
            <person name="Nusbaum C."/>
            <person name="Birren B."/>
        </authorList>
    </citation>
    <scope>NUCLEOTIDE SEQUENCE [LARGE SCALE GENOMIC DNA]</scope>
    <source>
        <strain evidence="8">ACS-171-V-Col2</strain>
    </source>
</reference>
<feature type="region of interest" description="Disordered" evidence="4">
    <location>
        <begin position="901"/>
        <end position="953"/>
    </location>
</feature>
<evidence type="ECO:0000256" key="3">
    <source>
        <dbReference type="ARBA" id="ARBA00012733"/>
    </source>
</evidence>
<dbReference type="Gene3D" id="2.120.10.10">
    <property type="match status" value="1"/>
</dbReference>
<dbReference type="RefSeq" id="WP_007001151.1">
    <property type="nucleotide sequence ID" value="NZ_JH992955.1"/>
</dbReference>
<dbReference type="EMBL" id="AGWL01000005">
    <property type="protein sequence ID" value="EKU95184.1"/>
    <property type="molecule type" value="Genomic_DNA"/>
</dbReference>
<dbReference type="InterPro" id="IPR018905">
    <property type="entry name" value="A-galactase_NEW3"/>
</dbReference>
<dbReference type="eggNOG" id="COG5640">
    <property type="taxonomic scope" value="Bacteria"/>
</dbReference>
<dbReference type="EC" id="3.2.1.18" evidence="3"/>
<comment type="similarity">
    <text evidence="2">Belongs to the glycosyl hydrolase 33 family.</text>
</comment>
<dbReference type="GO" id="GO:0005737">
    <property type="term" value="C:cytoplasm"/>
    <property type="evidence" value="ECO:0007669"/>
    <property type="project" value="TreeGrafter"/>
</dbReference>
<gene>
    <name evidence="7" type="ORF">HMPREF9233_00945</name>
</gene>
<sequence>MKLLRKGRVWKGAVTLLSALALVATPSIATAQPAEESAPQEYMTLTLERIDDLEGPAHPGDTLKFRITYKNISSQTITAFPSKTNLENVLTTAAKNCRWANLAPGKSASCEFGFLKVSEADVEAGSVEPYVTYKATKERAGTTVLQDNITAKEDPVEVVPGVREKEDPAAIAKDRGDMEPVRLARAGDKYTCYRIPALAQANNGWLLAAYDGRPNSCEDSPNPNSIVLRISKDNGASWEKPTEIATGHGARHASDKYGYSDPSFVVNRETGRIHAFFVKSYDVRFQDSQPGTDEGQRNALHAAVTHSDDNGVTWSEPREITADITNDPSIRSRFAASGAGIQMRYGKYAGRLVQQYTMTEANRNYAAVSVYSDDDGETWKAGKLVGTGMDENKVVELSDGRLMLNSRPSSGPNYRKVAISEDGGETYGEVFVEQQLPDPRNNASIIRAYPNAEQGSDDAKILLYSSSSAQGRVNGLLRISYDDGQTWSDGKLFAQGPMAYSTLAALKDGSYGILYEGPNNDIMFAKFGMSWIEGLPVRAAASEANIHRGEAKITYNLVNRGDQALTGLTLTPQVPAGWPQVGAVELPALEPGRVTPVEVTVQVPAGASDGDYSFPATVTSGDLSSKVRATGKLAVREGEVNPEATQVELASNPPAETSAENNSAANLVDGNRSTIWHTPWGRTAELPIDVDLKLAQAERIVRVDVAPRQDASNGRIRTAELWAGDSADTLEKVADGSFADTPEVASFYLDKEAAYVRVRITGTYGDAQDKYASGAEAQVFTAPKPEPQPEPEEPKVAKPQVSYAAVEAAPGHLAKAPVAFANEAGEAVEAPEGTRFALEDVDPSAVPEYAAINTITGRVLVEVPAEAEVGSEISVPVRVTYADGEVASAKAIVKIVAPAEPDPIEPIEPSEEPTTVEPTPEPSDAGEPQPTVEPEQAKPAPLNPRGILSTNSWTGGQADSSVFYGNAGDELFYGDWDGDGIDTPMVRRGNTFLGTNARTGAAQFEFAYGNANDAVLVGDWNGDGRDTVAVMRGNRVFVKDSLTGGAADYVVAYGEASDLLVTGDFDGNGCDELAAVRGNHFYLQSTIRDAVSTRDFAYGQAGDRVIAGDWNGDGVDGIGVVRANQFYLRNTLTGGVAEAVYAYGNANDRVLVGDWDGDGVDTPAVDRR</sequence>
<dbReference type="SUPFAM" id="SSF69318">
    <property type="entry name" value="Integrin alpha N-terminal domain"/>
    <property type="match status" value="1"/>
</dbReference>
<dbReference type="PANTHER" id="PTHR10628">
    <property type="entry name" value="SIALIDASE"/>
    <property type="match status" value="1"/>
</dbReference>
<dbReference type="InterPro" id="IPR044055">
    <property type="entry name" value="RibLong"/>
</dbReference>
<dbReference type="NCBIfam" id="NF038186">
    <property type="entry name" value="YPDG_rpt"/>
    <property type="match status" value="1"/>
</dbReference>